<dbReference type="SMART" id="SM00369">
    <property type="entry name" value="LRR_TYP"/>
    <property type="match status" value="7"/>
</dbReference>
<evidence type="ECO:0000256" key="13">
    <source>
        <dbReference type="SAM" id="SignalP"/>
    </source>
</evidence>
<evidence type="ECO:0000256" key="5">
    <source>
        <dbReference type="ARBA" id="ARBA00022692"/>
    </source>
</evidence>
<keyword evidence="8 12" id="KW-1133">Transmembrane helix</keyword>
<evidence type="ECO:0000259" key="15">
    <source>
        <dbReference type="Pfam" id="PF23598"/>
    </source>
</evidence>
<dbReference type="Pfam" id="PF08263">
    <property type="entry name" value="LRRNT_2"/>
    <property type="match status" value="1"/>
</dbReference>
<dbReference type="InterPro" id="IPR046956">
    <property type="entry name" value="RLP23-like"/>
</dbReference>
<evidence type="ECO:0000256" key="6">
    <source>
        <dbReference type="ARBA" id="ARBA00022729"/>
    </source>
</evidence>
<feature type="chain" id="PRO_5043953791" evidence="13">
    <location>
        <begin position="27"/>
        <end position="813"/>
    </location>
</feature>
<protein>
    <submittedName>
        <fullName evidence="16">Uncharacterized protein</fullName>
    </submittedName>
</protein>
<dbReference type="Pfam" id="PF00560">
    <property type="entry name" value="LRR_1"/>
    <property type="match status" value="3"/>
</dbReference>
<keyword evidence="5 12" id="KW-0812">Transmembrane</keyword>
<gene>
    <name evidence="16" type="ORF">VFH_II039600</name>
</gene>
<evidence type="ECO:0000256" key="3">
    <source>
        <dbReference type="ARBA" id="ARBA00022475"/>
    </source>
</evidence>
<sequence>MTTLTTQMSLLLLLLLSIATFLKTMSTIDHTMVSCNEKDREILLTFKKGIIDPHGLISTWTTENNCCSWKGIHCDNLTGRVTRVELSSPPLNVEEEQLKNLKGEMNLSILKLEFLTHLDLSWNEFDMINVPSNHHNITHVSKLLYLDLSSIIHHSSLQMDNLDWLSPLSSLKYLSLSGIDLHKETNWLQAVEKIPSLLELQLRSCNLNNLMLNPSIEYLNLSSLITLDLSYNYFTSQLPNSFLNLTKDITYLDLQGNYIQGEIPSSLLNLRNLRYISLAYNQLRGSIPDEIGQLPRIQTLTLAVNMLSGFIPSTLGNLSSLYSLSIGFNNFSGEISKTTFSKLNSLDLLELTSLNVVFQFDFDWVPPFQLSQLYLSDSNQGPNIPSWIYTQKSLESLDLSSSGISSVDRNKFVSLIERINVTLDLSNNSMTQDLSDLTLKGLRIDLSHNNFTGGLPNISPRGVKQVDLSYNSFSGSIPHSWKNLKILHYINLWSNKLSGEVLTHLSQSTQLRVLNLGENKFSGTIPVNMSPDLEVIILRANQFEGNIPPELFNLSYLTHLDLAHNKLSGSMPKCVYNLTHMVTYNVKIWQYGIVLELFTKGHDYVYVVQPDRRTIDLSVNSFSGKVPVELFELVQVQTLNLSHNNFSGTISKMIGGMENMESLDFSNNKLCGEIPQSMAFLHFLGYLNLSYNNFNGKIPIGTQLQSFNASSYIGNPNLCGAPLNNCTTGEENPKNVTPTQRNEDEDCIRKSLYLGMGVGFAVGFWGICGSLFLLKKWRHAYYRFVDGVGDKIYVTLMVTLYVEDLAFLCKSRI</sequence>
<keyword evidence="3" id="KW-1003">Cell membrane</keyword>
<dbReference type="FunFam" id="3.80.10.10:FF:000095">
    <property type="entry name" value="LRR receptor-like serine/threonine-protein kinase GSO1"/>
    <property type="match status" value="1"/>
</dbReference>
<accession>A0AAV0ZDM9</accession>
<dbReference type="Pfam" id="PF13855">
    <property type="entry name" value="LRR_8"/>
    <property type="match status" value="1"/>
</dbReference>
<keyword evidence="7" id="KW-0677">Repeat</keyword>
<evidence type="ECO:0000256" key="7">
    <source>
        <dbReference type="ARBA" id="ARBA00022737"/>
    </source>
</evidence>
<dbReference type="Gene3D" id="3.80.10.10">
    <property type="entry name" value="Ribonuclease Inhibitor"/>
    <property type="match status" value="2"/>
</dbReference>
<dbReference type="InterPro" id="IPR032675">
    <property type="entry name" value="LRR_dom_sf"/>
</dbReference>
<feature type="domain" description="Disease resistance R13L4/SHOC-2-like LRR" evidence="15">
    <location>
        <begin position="190"/>
        <end position="399"/>
    </location>
</feature>
<keyword evidence="11" id="KW-0325">Glycoprotein</keyword>
<dbReference type="Pfam" id="PF13516">
    <property type="entry name" value="LRR_6"/>
    <property type="match status" value="1"/>
</dbReference>
<feature type="signal peptide" evidence="13">
    <location>
        <begin position="1"/>
        <end position="26"/>
    </location>
</feature>
<comment type="similarity">
    <text evidence="2">Belongs to the RLP family.</text>
</comment>
<keyword evidence="6 13" id="KW-0732">Signal</keyword>
<evidence type="ECO:0000259" key="14">
    <source>
        <dbReference type="Pfam" id="PF08263"/>
    </source>
</evidence>
<evidence type="ECO:0000256" key="1">
    <source>
        <dbReference type="ARBA" id="ARBA00004251"/>
    </source>
</evidence>
<dbReference type="FunFam" id="3.80.10.10:FF:000041">
    <property type="entry name" value="LRR receptor-like serine/threonine-protein kinase ERECTA"/>
    <property type="match status" value="1"/>
</dbReference>
<evidence type="ECO:0000313" key="17">
    <source>
        <dbReference type="Proteomes" id="UP001157006"/>
    </source>
</evidence>
<dbReference type="PANTHER" id="PTHR48063:SF52">
    <property type="entry name" value="LRR RECEPTOR-LIKE KINASE FAMILY PROTEIN"/>
    <property type="match status" value="1"/>
</dbReference>
<dbReference type="InterPro" id="IPR055414">
    <property type="entry name" value="LRR_R13L4/SHOC2-like"/>
</dbReference>
<evidence type="ECO:0000256" key="8">
    <source>
        <dbReference type="ARBA" id="ARBA00022989"/>
    </source>
</evidence>
<dbReference type="InterPro" id="IPR013210">
    <property type="entry name" value="LRR_N_plant-typ"/>
</dbReference>
<keyword evidence="9 12" id="KW-0472">Membrane</keyword>
<dbReference type="InterPro" id="IPR003591">
    <property type="entry name" value="Leu-rich_rpt_typical-subtyp"/>
</dbReference>
<dbReference type="SUPFAM" id="SSF52058">
    <property type="entry name" value="L domain-like"/>
    <property type="match status" value="3"/>
</dbReference>
<dbReference type="PANTHER" id="PTHR48063">
    <property type="entry name" value="LRR RECEPTOR-LIKE KINASE"/>
    <property type="match status" value="1"/>
</dbReference>
<dbReference type="EMBL" id="OX451737">
    <property type="protein sequence ID" value="CAI8596531.1"/>
    <property type="molecule type" value="Genomic_DNA"/>
</dbReference>
<name>A0AAV0ZDM9_VICFA</name>
<feature type="transmembrane region" description="Helical" evidence="12">
    <location>
        <begin position="752"/>
        <end position="774"/>
    </location>
</feature>
<evidence type="ECO:0000256" key="12">
    <source>
        <dbReference type="SAM" id="Phobius"/>
    </source>
</evidence>
<organism evidence="16 17">
    <name type="scientific">Vicia faba</name>
    <name type="common">Broad bean</name>
    <name type="synonym">Faba vulgaris</name>
    <dbReference type="NCBI Taxonomy" id="3906"/>
    <lineage>
        <taxon>Eukaryota</taxon>
        <taxon>Viridiplantae</taxon>
        <taxon>Streptophyta</taxon>
        <taxon>Embryophyta</taxon>
        <taxon>Tracheophyta</taxon>
        <taxon>Spermatophyta</taxon>
        <taxon>Magnoliopsida</taxon>
        <taxon>eudicotyledons</taxon>
        <taxon>Gunneridae</taxon>
        <taxon>Pentapetalae</taxon>
        <taxon>rosids</taxon>
        <taxon>fabids</taxon>
        <taxon>Fabales</taxon>
        <taxon>Fabaceae</taxon>
        <taxon>Papilionoideae</taxon>
        <taxon>50 kb inversion clade</taxon>
        <taxon>NPAAA clade</taxon>
        <taxon>Hologalegina</taxon>
        <taxon>IRL clade</taxon>
        <taxon>Fabeae</taxon>
        <taxon>Vicia</taxon>
    </lineage>
</organism>
<evidence type="ECO:0000313" key="16">
    <source>
        <dbReference type="EMBL" id="CAI8596531.1"/>
    </source>
</evidence>
<evidence type="ECO:0000256" key="9">
    <source>
        <dbReference type="ARBA" id="ARBA00023136"/>
    </source>
</evidence>
<evidence type="ECO:0000256" key="4">
    <source>
        <dbReference type="ARBA" id="ARBA00022614"/>
    </source>
</evidence>
<dbReference type="Proteomes" id="UP001157006">
    <property type="component" value="Chromosome 2"/>
</dbReference>
<dbReference type="AlphaFoldDB" id="A0AAV0ZDM9"/>
<dbReference type="GO" id="GO:0005886">
    <property type="term" value="C:plasma membrane"/>
    <property type="evidence" value="ECO:0007669"/>
    <property type="project" value="UniProtKB-SubCell"/>
</dbReference>
<comment type="subcellular location">
    <subcellularLocation>
        <location evidence="1">Cell membrane</location>
        <topology evidence="1">Single-pass type I membrane protein</topology>
    </subcellularLocation>
</comment>
<evidence type="ECO:0000256" key="10">
    <source>
        <dbReference type="ARBA" id="ARBA00023170"/>
    </source>
</evidence>
<keyword evidence="10" id="KW-0675">Receptor</keyword>
<keyword evidence="17" id="KW-1185">Reference proteome</keyword>
<reference evidence="16 17" key="1">
    <citation type="submission" date="2023-01" db="EMBL/GenBank/DDBJ databases">
        <authorList>
            <person name="Kreplak J."/>
        </authorList>
    </citation>
    <scope>NUCLEOTIDE SEQUENCE [LARGE SCALE GENOMIC DNA]</scope>
</reference>
<evidence type="ECO:0000256" key="2">
    <source>
        <dbReference type="ARBA" id="ARBA00009592"/>
    </source>
</evidence>
<dbReference type="InterPro" id="IPR001611">
    <property type="entry name" value="Leu-rich_rpt"/>
</dbReference>
<feature type="domain" description="Leucine-rich repeat-containing N-terminal plant-type" evidence="14">
    <location>
        <begin position="37"/>
        <end position="75"/>
    </location>
</feature>
<evidence type="ECO:0000256" key="11">
    <source>
        <dbReference type="ARBA" id="ARBA00023180"/>
    </source>
</evidence>
<proteinExistence type="inferred from homology"/>
<keyword evidence="4" id="KW-0433">Leucine-rich repeat</keyword>
<dbReference type="Pfam" id="PF23598">
    <property type="entry name" value="LRR_14"/>
    <property type="match status" value="1"/>
</dbReference>